<dbReference type="KEGG" id="tam:Theam_0062"/>
<keyword evidence="2" id="KW-1185">Reference proteome</keyword>
<protein>
    <submittedName>
        <fullName evidence="1">Uncharacterized protein</fullName>
    </submittedName>
</protein>
<proteinExistence type="predicted"/>
<accession>E8T331</accession>
<dbReference type="HOGENOM" id="CLU_914831_0_0_0"/>
<sequence length="302" mass="32985">MATLEEVLAALNAAGMDAREVLSKLPEIATTNGDVPFTFSDGTQIALPGLPKLKAEVDGFINDAEATIKEWWNRTLYVHPDGDDNAPGTEDAPFASPAKALSAIPNGGCGRIFVMGDFTIDDVSLLSAKRDNITVVFDRYPGLDANPKITLNNVRNFLYGSGNKLWFRWVDTEINASGFTAPIGSLFQWATHIFAGEAGNSMLNTLGFWGCNININVDSDYYVYLGSSEFVMRFYQTQINYNNSTGNNLFKLCDARNTNILRFTDTVITCNGTQITDLAGLIANLVRDANGIPRNITSNLIL</sequence>
<evidence type="ECO:0000313" key="1">
    <source>
        <dbReference type="EMBL" id="ADU96036.1"/>
    </source>
</evidence>
<dbReference type="InterPro" id="IPR012334">
    <property type="entry name" value="Pectin_lyas_fold"/>
</dbReference>
<dbReference type="RefSeq" id="WP_013536822.1">
    <property type="nucleotide sequence ID" value="NC_014926.1"/>
</dbReference>
<dbReference type="eggNOG" id="ENOG50341EY">
    <property type="taxonomic scope" value="Bacteria"/>
</dbReference>
<dbReference type="OrthoDB" id="9760240at2"/>
<dbReference type="SUPFAM" id="SSF51126">
    <property type="entry name" value="Pectin lyase-like"/>
    <property type="match status" value="1"/>
</dbReference>
<gene>
    <name evidence="1" type="ordered locus">Theam_0062</name>
</gene>
<organism evidence="1 2">
    <name type="scientific">Thermovibrio ammonificans (strain DSM 15698 / JCM 12110 / HB-1)</name>
    <dbReference type="NCBI Taxonomy" id="648996"/>
    <lineage>
        <taxon>Bacteria</taxon>
        <taxon>Pseudomonadati</taxon>
        <taxon>Aquificota</taxon>
        <taxon>Aquificia</taxon>
        <taxon>Desulfurobacteriales</taxon>
        <taxon>Desulfurobacteriaceae</taxon>
        <taxon>Thermovibrio</taxon>
    </lineage>
</organism>
<name>E8T331_THEA1</name>
<dbReference type="STRING" id="648996.Theam_0062"/>
<dbReference type="InterPro" id="IPR011050">
    <property type="entry name" value="Pectin_lyase_fold/virulence"/>
</dbReference>
<dbReference type="AlphaFoldDB" id="E8T331"/>
<dbReference type="Proteomes" id="UP000006362">
    <property type="component" value="Chromosome"/>
</dbReference>
<reference evidence="1" key="1">
    <citation type="submission" date="2011-01" db="EMBL/GenBank/DDBJ databases">
        <title>Complete sequence of chromosome of Thermovibrio ammonificans HB-1.</title>
        <authorList>
            <consortium name="US DOE Joint Genome Institute"/>
            <person name="Lucas S."/>
            <person name="Copeland A."/>
            <person name="Lapidus A."/>
            <person name="Cheng J.-F."/>
            <person name="Goodwin L."/>
            <person name="Pitluck S."/>
            <person name="Davenport K."/>
            <person name="Detter J.C."/>
            <person name="Han C."/>
            <person name="Tapia R."/>
            <person name="Land M."/>
            <person name="Hauser L."/>
            <person name="Kyrpides N."/>
            <person name="Ivanova N."/>
            <person name="Ovchinnikova G."/>
            <person name="Vetriani C."/>
            <person name="Woyke T."/>
        </authorList>
    </citation>
    <scope>NUCLEOTIDE SEQUENCE [LARGE SCALE GENOMIC DNA]</scope>
    <source>
        <strain evidence="1">HB-1</strain>
    </source>
</reference>
<dbReference type="EMBL" id="CP002444">
    <property type="protein sequence ID" value="ADU96036.1"/>
    <property type="molecule type" value="Genomic_DNA"/>
</dbReference>
<dbReference type="Gene3D" id="2.160.20.10">
    <property type="entry name" value="Single-stranded right-handed beta-helix, Pectin lyase-like"/>
    <property type="match status" value="1"/>
</dbReference>
<evidence type="ECO:0000313" key="2">
    <source>
        <dbReference type="Proteomes" id="UP000006362"/>
    </source>
</evidence>